<dbReference type="GO" id="GO:0030313">
    <property type="term" value="C:cell envelope"/>
    <property type="evidence" value="ECO:0007669"/>
    <property type="project" value="UniProtKB-SubCell"/>
</dbReference>
<feature type="region of interest" description="Disordered" evidence="5">
    <location>
        <begin position="30"/>
        <end position="72"/>
    </location>
</feature>
<comment type="similarity">
    <text evidence="2 4">Belongs to the bacterial solute-binding protein 3 family.</text>
</comment>
<dbReference type="SMART" id="SM00062">
    <property type="entry name" value="PBPb"/>
    <property type="match status" value="1"/>
</dbReference>
<evidence type="ECO:0000256" key="1">
    <source>
        <dbReference type="ARBA" id="ARBA00004196"/>
    </source>
</evidence>
<dbReference type="RefSeq" id="WP_205261227.1">
    <property type="nucleotide sequence ID" value="NZ_JAERWK010000016.1"/>
</dbReference>
<evidence type="ECO:0000256" key="3">
    <source>
        <dbReference type="ARBA" id="ARBA00022729"/>
    </source>
</evidence>
<dbReference type="Pfam" id="PF00497">
    <property type="entry name" value="SBP_bac_3"/>
    <property type="match status" value="1"/>
</dbReference>
<organism evidence="8 9">
    <name type="scientific">Nakamurella leprariae</name>
    <dbReference type="NCBI Taxonomy" id="2803911"/>
    <lineage>
        <taxon>Bacteria</taxon>
        <taxon>Bacillati</taxon>
        <taxon>Actinomycetota</taxon>
        <taxon>Actinomycetes</taxon>
        <taxon>Nakamurellales</taxon>
        <taxon>Nakamurellaceae</taxon>
        <taxon>Nakamurella</taxon>
    </lineage>
</organism>
<dbReference type="PROSITE" id="PS51257">
    <property type="entry name" value="PROKAR_LIPOPROTEIN"/>
    <property type="match status" value="1"/>
</dbReference>
<dbReference type="SUPFAM" id="SSF53850">
    <property type="entry name" value="Periplasmic binding protein-like II"/>
    <property type="match status" value="1"/>
</dbReference>
<feature type="chain" id="PRO_5038908259" evidence="6">
    <location>
        <begin position="21"/>
        <end position="318"/>
    </location>
</feature>
<evidence type="ECO:0000313" key="8">
    <source>
        <dbReference type="EMBL" id="MBM9468294.1"/>
    </source>
</evidence>
<keyword evidence="9" id="KW-1185">Reference proteome</keyword>
<dbReference type="AlphaFoldDB" id="A0A939C2I4"/>
<dbReference type="Proteomes" id="UP000663792">
    <property type="component" value="Unassembled WGS sequence"/>
</dbReference>
<comment type="caution">
    <text evidence="8">The sequence shown here is derived from an EMBL/GenBank/DDBJ whole genome shotgun (WGS) entry which is preliminary data.</text>
</comment>
<dbReference type="EMBL" id="JAERWK010000016">
    <property type="protein sequence ID" value="MBM9468294.1"/>
    <property type="molecule type" value="Genomic_DNA"/>
</dbReference>
<dbReference type="PANTHER" id="PTHR35936:SF38">
    <property type="entry name" value="GLUTAMINE-BINDING PERIPLASMIC PROTEIN"/>
    <property type="match status" value="1"/>
</dbReference>
<feature type="domain" description="Solute-binding protein family 3/N-terminal" evidence="7">
    <location>
        <begin position="92"/>
        <end position="315"/>
    </location>
</feature>
<protein>
    <submittedName>
        <fullName evidence="8">Amino acid ABC transporter substrate-binding protein</fullName>
    </submittedName>
</protein>
<dbReference type="PANTHER" id="PTHR35936">
    <property type="entry name" value="MEMBRANE-BOUND LYTIC MUREIN TRANSGLYCOSYLASE F"/>
    <property type="match status" value="1"/>
</dbReference>
<evidence type="ECO:0000256" key="6">
    <source>
        <dbReference type="SAM" id="SignalP"/>
    </source>
</evidence>
<evidence type="ECO:0000313" key="9">
    <source>
        <dbReference type="Proteomes" id="UP000663792"/>
    </source>
</evidence>
<evidence type="ECO:0000256" key="5">
    <source>
        <dbReference type="SAM" id="MobiDB-lite"/>
    </source>
</evidence>
<dbReference type="Gene3D" id="3.40.190.10">
    <property type="entry name" value="Periplasmic binding protein-like II"/>
    <property type="match status" value="2"/>
</dbReference>
<reference evidence="8" key="1">
    <citation type="submission" date="2021-01" db="EMBL/GenBank/DDBJ databases">
        <title>YIM 132084 draft genome.</title>
        <authorList>
            <person name="An D."/>
        </authorList>
    </citation>
    <scope>NUCLEOTIDE SEQUENCE</scope>
    <source>
        <strain evidence="8">YIM 132084</strain>
    </source>
</reference>
<name>A0A939C2I4_9ACTN</name>
<dbReference type="PROSITE" id="PS01039">
    <property type="entry name" value="SBP_BACTERIAL_3"/>
    <property type="match status" value="1"/>
</dbReference>
<keyword evidence="3 6" id="KW-0732">Signal</keyword>
<proteinExistence type="inferred from homology"/>
<dbReference type="InterPro" id="IPR018313">
    <property type="entry name" value="SBP_3_CS"/>
</dbReference>
<sequence>MTIRSTVRRPARTLLVPAAAAVLLLSACGGSDDAGSSASSTPASSSSAASSTSSSSAGSSTAGSSASGSDAATGVTQADIDAAKETLIADGVLTTCTHLPYAPFQSPDDDGNIVGFDVDMLDLVAEQLGVEQTIVDTPFEGIKSGQDLSTGKCDIAAAAMSITPEREQVILFSEGYFDANQALLVRTGDSYTTLADLSGKRLGAQAATTGLEYAQENADASGYEIVEFEDLAAEQQALVTGQVDAAINDLPVWSEFVKEQPGRAEITGQFDTGDRYGFGMKLGNDALKRVVDGTLEAAREDGRYDDIYAQWIGTTPGS</sequence>
<gene>
    <name evidence="8" type="ORF">JL106_13495</name>
</gene>
<evidence type="ECO:0000256" key="4">
    <source>
        <dbReference type="RuleBase" id="RU003744"/>
    </source>
</evidence>
<dbReference type="CDD" id="cd13530">
    <property type="entry name" value="PBP2_peptides_like"/>
    <property type="match status" value="1"/>
</dbReference>
<evidence type="ECO:0000256" key="2">
    <source>
        <dbReference type="ARBA" id="ARBA00010333"/>
    </source>
</evidence>
<feature type="signal peptide" evidence="6">
    <location>
        <begin position="1"/>
        <end position="20"/>
    </location>
</feature>
<dbReference type="InterPro" id="IPR001638">
    <property type="entry name" value="Solute-binding_3/MltF_N"/>
</dbReference>
<accession>A0A939C2I4</accession>
<evidence type="ECO:0000259" key="7">
    <source>
        <dbReference type="SMART" id="SM00062"/>
    </source>
</evidence>
<comment type="subcellular location">
    <subcellularLocation>
        <location evidence="1">Cell envelope</location>
    </subcellularLocation>
</comment>